<organism evidence="2 3">
    <name type="scientific">Candidatus Komeilibacteria bacterium RIFCSPLOWO2_02_FULL_48_11</name>
    <dbReference type="NCBI Taxonomy" id="1798553"/>
    <lineage>
        <taxon>Bacteria</taxon>
        <taxon>Candidatus Komeiliibacteriota</taxon>
    </lineage>
</organism>
<keyword evidence="2" id="KW-0808">Transferase</keyword>
<evidence type="ECO:0000313" key="3">
    <source>
        <dbReference type="Proteomes" id="UP000178109"/>
    </source>
</evidence>
<dbReference type="SUPFAM" id="SSF52540">
    <property type="entry name" value="P-loop containing nucleoside triphosphate hydrolases"/>
    <property type="match status" value="1"/>
</dbReference>
<name>A0A1G2BR42_9BACT</name>
<dbReference type="SMART" id="SM00763">
    <property type="entry name" value="AAA_PrkA"/>
    <property type="match status" value="1"/>
</dbReference>
<dbReference type="EMBL" id="MHKO01000041">
    <property type="protein sequence ID" value="OGY91625.1"/>
    <property type="molecule type" value="Genomic_DNA"/>
</dbReference>
<proteinExistence type="predicted"/>
<dbReference type="InterPro" id="IPR010650">
    <property type="entry name" value="PrkA_C"/>
</dbReference>
<dbReference type="InterPro" id="IPR057741">
    <property type="entry name" value="YeaG"/>
</dbReference>
<dbReference type="STRING" id="1798553.A3H70_02915"/>
<dbReference type="Gene3D" id="3.40.50.300">
    <property type="entry name" value="P-loop containing nucleotide triphosphate hydrolases"/>
    <property type="match status" value="1"/>
</dbReference>
<sequence>MEATTDAAVLGWFKEIYDRDQQEEVSVREYLELCKRDSAAYASPHERLLKAIGEPVLLDTSANERLSRIFSNRVIRTYPQAFQRFYGMEDTIDRIVAFLRHAAQGLEEAKQILYLLGPVGGGKSSLAERLKELMEQEPFYALQGSPIHESPLGLFANQFQRARLEKTFGIPARRVPSTMSPWAGKRLREFAGDITRFKVVKLYPSILNQVAVSKTEPGDENNQDISSLVGKVDLRLLERFSQDDPDTYSFTGGFGRGHRGIMEFVEMFKAPIKTLNPLLTATQEGNYKGTEALGAIPFEGIVLAHSNESEWEEFRNNKRNEAFIDRVNTIKVPYCLRATEEEEIYRKLIRNSALADAPCAPQTLRLLAQFLVLTRLKDPGPKSNVFSKMRAYDGENLKDVDPKAKAIQEYRDDAGVDEGMMGMSTRFGFKVLSKTFNFGTQEVAANPVHLMYVLQQEIMQLQHKREKEFLAFVKDHLSGEFLKFIRKEIQTAFLESYGEYGQNMFDHYFQYADFWTRNQDYRDPDTGEMFDREALNQELEKIEKPAGVTNLKDFRNEIVNFVLRWRADHRGESPKWTSYEKLREVIENRIFSGTEELLPVISFTKKGSTEDQKKHDEFVNRMVTRGYTENQVRLLVDWFQRIQKSS</sequence>
<dbReference type="NCBIfam" id="NF011999">
    <property type="entry name" value="PRK15455.1"/>
    <property type="match status" value="1"/>
</dbReference>
<gene>
    <name evidence="2" type="ORF">A3H70_02915</name>
</gene>
<comment type="caution">
    <text evidence="2">The sequence shown here is derived from an EMBL/GenBank/DDBJ whole genome shotgun (WGS) entry which is preliminary data.</text>
</comment>
<keyword evidence="2" id="KW-0418">Kinase</keyword>
<dbReference type="PANTHER" id="PTHR30267:SF2">
    <property type="entry name" value="PROTEIN PRKA"/>
    <property type="match status" value="1"/>
</dbReference>
<dbReference type="AlphaFoldDB" id="A0A1G2BR42"/>
<protein>
    <submittedName>
        <fullName evidence="2">PrkA family serine protein kinase</fullName>
    </submittedName>
</protein>
<dbReference type="PANTHER" id="PTHR30267">
    <property type="entry name" value="PROTEIN KINASE PRKA"/>
    <property type="match status" value="1"/>
</dbReference>
<dbReference type="PIRSF" id="PIRSF000549">
    <property type="entry name" value="Ser_prot_kin"/>
    <property type="match status" value="1"/>
</dbReference>
<accession>A0A1G2BR42</accession>
<dbReference type="Pfam" id="PF08298">
    <property type="entry name" value="AAA_PrkA"/>
    <property type="match status" value="1"/>
</dbReference>
<dbReference type="InterPro" id="IPR013153">
    <property type="entry name" value="Prk_AAA"/>
</dbReference>
<evidence type="ECO:0000259" key="1">
    <source>
        <dbReference type="SMART" id="SM00763"/>
    </source>
</evidence>
<dbReference type="InterPro" id="IPR016230">
    <property type="entry name" value="PrkA/YeaG"/>
</dbReference>
<dbReference type="Pfam" id="PF06798">
    <property type="entry name" value="PrkA"/>
    <property type="match status" value="1"/>
</dbReference>
<dbReference type="GO" id="GO:0004672">
    <property type="term" value="F:protein kinase activity"/>
    <property type="evidence" value="ECO:0007669"/>
    <property type="project" value="InterPro"/>
</dbReference>
<reference evidence="2 3" key="1">
    <citation type="journal article" date="2016" name="Nat. Commun.">
        <title>Thousands of microbial genomes shed light on interconnected biogeochemical processes in an aquifer system.</title>
        <authorList>
            <person name="Anantharaman K."/>
            <person name="Brown C.T."/>
            <person name="Hug L.A."/>
            <person name="Sharon I."/>
            <person name="Castelle C.J."/>
            <person name="Probst A.J."/>
            <person name="Thomas B.C."/>
            <person name="Singh A."/>
            <person name="Wilkins M.J."/>
            <person name="Karaoz U."/>
            <person name="Brodie E.L."/>
            <person name="Williams K.H."/>
            <person name="Hubbard S.S."/>
            <person name="Banfield J.F."/>
        </authorList>
    </citation>
    <scope>NUCLEOTIDE SEQUENCE [LARGE SCALE GENOMIC DNA]</scope>
</reference>
<evidence type="ECO:0000313" key="2">
    <source>
        <dbReference type="EMBL" id="OGY91625.1"/>
    </source>
</evidence>
<feature type="domain" description="PrkA AAA" evidence="1">
    <location>
        <begin position="25"/>
        <end position="383"/>
    </location>
</feature>
<dbReference type="InterPro" id="IPR027417">
    <property type="entry name" value="P-loop_NTPase"/>
</dbReference>
<dbReference type="Proteomes" id="UP000178109">
    <property type="component" value="Unassembled WGS sequence"/>
</dbReference>